<evidence type="ECO:0000313" key="3">
    <source>
        <dbReference type="Proteomes" id="UP000175971"/>
    </source>
</evidence>
<protein>
    <submittedName>
        <fullName evidence="2">DNA-binding protein</fullName>
    </submittedName>
</protein>
<dbReference type="Gene3D" id="2.30.110.10">
    <property type="entry name" value="Electron Transport, Fmn-binding Protein, Chain A"/>
    <property type="match status" value="1"/>
</dbReference>
<dbReference type="GO" id="GO:0003677">
    <property type="term" value="F:DNA binding"/>
    <property type="evidence" value="ECO:0007669"/>
    <property type="project" value="UniProtKB-KW"/>
</dbReference>
<dbReference type="InterPro" id="IPR001387">
    <property type="entry name" value="Cro/C1-type_HTH"/>
</dbReference>
<dbReference type="EMBL" id="LJGZ01000097">
    <property type="protein sequence ID" value="OEV17636.1"/>
    <property type="molecule type" value="Genomic_DNA"/>
</dbReference>
<dbReference type="SMART" id="SM00530">
    <property type="entry name" value="HTH_XRE"/>
    <property type="match status" value="1"/>
</dbReference>
<dbReference type="RefSeq" id="WP_070203062.1">
    <property type="nucleotide sequence ID" value="NZ_LJGZ01000097.1"/>
</dbReference>
<proteinExistence type="predicted"/>
<dbReference type="PATRIC" id="fig|518642.7.peg.6718"/>
<name>A0A1E7LN88_9ACTN</name>
<dbReference type="Proteomes" id="UP000175971">
    <property type="component" value="Unassembled WGS sequence"/>
</dbReference>
<evidence type="ECO:0000313" key="2">
    <source>
        <dbReference type="EMBL" id="OEV17636.1"/>
    </source>
</evidence>
<dbReference type="InterPro" id="IPR012349">
    <property type="entry name" value="Split_barrel_FMN-bd"/>
</dbReference>
<dbReference type="SUPFAM" id="SSF47413">
    <property type="entry name" value="lambda repressor-like DNA-binding domains"/>
    <property type="match status" value="1"/>
</dbReference>
<dbReference type="InterPro" id="IPR010982">
    <property type="entry name" value="Lambda_DNA-bd_dom_sf"/>
</dbReference>
<dbReference type="AlphaFoldDB" id="A0A1E7LN88"/>
<keyword evidence="2" id="KW-0238">DNA-binding</keyword>
<sequence length="225" mass="24023">MSPAPQSPRGDIGRRVAARRHQLSLSRQDVALRAGAAPGYIQYVEEQSATPGIGFLLRLADALETTVQELTGGTVDLPGGLGRAAREARMVELDEAECRELLGDHGVGRVALTGGDGPVVLPINYQVLNGEVMFTTGDRSPLAGAAGTEIAFETDHIDDAFSKGWSVLLVGTVRAVEDESEALRLREAAYSGPWAGEGREHVMILTPRRTTGRRIIVADAPEDTR</sequence>
<accession>A0A1E7LN88</accession>
<dbReference type="Pfam" id="PF12900">
    <property type="entry name" value="Pyridox_ox_2"/>
    <property type="match status" value="1"/>
</dbReference>
<evidence type="ECO:0000259" key="1">
    <source>
        <dbReference type="PROSITE" id="PS50943"/>
    </source>
</evidence>
<comment type="caution">
    <text evidence="2">The sequence shown here is derived from an EMBL/GenBank/DDBJ whole genome shotgun (WGS) entry which is preliminary data.</text>
</comment>
<dbReference type="PROSITE" id="PS50943">
    <property type="entry name" value="HTH_CROC1"/>
    <property type="match status" value="1"/>
</dbReference>
<feature type="domain" description="HTH cro/C1-type" evidence="1">
    <location>
        <begin position="16"/>
        <end position="70"/>
    </location>
</feature>
<dbReference type="OrthoDB" id="7062584at2"/>
<dbReference type="Gene3D" id="1.10.260.40">
    <property type="entry name" value="lambda repressor-like DNA-binding domains"/>
    <property type="match status" value="1"/>
</dbReference>
<dbReference type="SUPFAM" id="SSF50475">
    <property type="entry name" value="FMN-binding split barrel"/>
    <property type="match status" value="1"/>
</dbReference>
<dbReference type="InterPro" id="IPR024747">
    <property type="entry name" value="Pyridox_Oxase-rel"/>
</dbReference>
<dbReference type="CDD" id="cd00093">
    <property type="entry name" value="HTH_XRE"/>
    <property type="match status" value="1"/>
</dbReference>
<keyword evidence="3" id="KW-1185">Reference proteome</keyword>
<reference evidence="2 3" key="1">
    <citation type="journal article" date="2016" name="Front. Microbiol.">
        <title>Comparative Genomics Analysis of Streptomyces Species Reveals Their Adaptation to the Marine Environment and Their Diversity at the Genomic Level.</title>
        <authorList>
            <person name="Tian X."/>
            <person name="Zhang Z."/>
            <person name="Yang T."/>
            <person name="Chen M."/>
            <person name="Li J."/>
            <person name="Chen F."/>
            <person name="Yang J."/>
            <person name="Li W."/>
            <person name="Zhang B."/>
            <person name="Zhang Z."/>
            <person name="Wu J."/>
            <person name="Zhang C."/>
            <person name="Long L."/>
            <person name="Xiao J."/>
        </authorList>
    </citation>
    <scope>NUCLEOTIDE SEQUENCE [LARGE SCALE GENOMIC DNA]</scope>
    <source>
        <strain evidence="2 3">SCSIO M10372</strain>
    </source>
</reference>
<organism evidence="2 3">
    <name type="scientific">Streptomyces nanshensis</name>
    <dbReference type="NCBI Taxonomy" id="518642"/>
    <lineage>
        <taxon>Bacteria</taxon>
        <taxon>Bacillati</taxon>
        <taxon>Actinomycetota</taxon>
        <taxon>Actinomycetes</taxon>
        <taxon>Kitasatosporales</taxon>
        <taxon>Streptomycetaceae</taxon>
        <taxon>Streptomyces</taxon>
    </lineage>
</organism>
<gene>
    <name evidence="2" type="ORF">AN221_26710</name>
</gene>